<dbReference type="SMART" id="SM00292">
    <property type="entry name" value="BRCT"/>
    <property type="match status" value="2"/>
</dbReference>
<evidence type="ECO:0000313" key="2">
    <source>
        <dbReference type="EMBL" id="KAE9445165.1"/>
    </source>
</evidence>
<protein>
    <recommendedName>
        <fullName evidence="1">BRCT domain-containing protein</fullName>
    </recommendedName>
</protein>
<dbReference type="PANTHER" id="PTHR47576:SF2">
    <property type="entry name" value="BRCT DOMAIN DNA REPAIR PROTEIN-RELATED"/>
    <property type="match status" value="1"/>
</dbReference>
<dbReference type="PROSITE" id="PS50172">
    <property type="entry name" value="BRCT"/>
    <property type="match status" value="1"/>
</dbReference>
<dbReference type="Gene3D" id="3.40.50.10190">
    <property type="entry name" value="BRCT domain"/>
    <property type="match status" value="1"/>
</dbReference>
<comment type="caution">
    <text evidence="2">The sequence shown here is derived from an EMBL/GenBank/DDBJ whole genome shotgun (WGS) entry which is preliminary data.</text>
</comment>
<organism evidence="2">
    <name type="scientific">Rhododendron williamsianum</name>
    <dbReference type="NCBI Taxonomy" id="262921"/>
    <lineage>
        <taxon>Eukaryota</taxon>
        <taxon>Viridiplantae</taxon>
        <taxon>Streptophyta</taxon>
        <taxon>Embryophyta</taxon>
        <taxon>Tracheophyta</taxon>
        <taxon>Spermatophyta</taxon>
        <taxon>Magnoliopsida</taxon>
        <taxon>eudicotyledons</taxon>
        <taxon>Gunneridae</taxon>
        <taxon>Pentapetalae</taxon>
        <taxon>asterids</taxon>
        <taxon>Ericales</taxon>
        <taxon>Ericaceae</taxon>
        <taxon>Ericoideae</taxon>
        <taxon>Rhodoreae</taxon>
        <taxon>Rhododendron</taxon>
    </lineage>
</organism>
<dbReference type="InterPro" id="IPR001357">
    <property type="entry name" value="BRCT_dom"/>
</dbReference>
<reference evidence="2" key="1">
    <citation type="journal article" date="2019" name="Genome Biol. Evol.">
        <title>The Rhododendron genome and chromosomal organization provide insight into shared whole-genome duplications across the heath family (Ericaceae).</title>
        <authorList>
            <person name="Soza V.L."/>
            <person name="Lindsley D."/>
            <person name="Waalkes A."/>
            <person name="Ramage E."/>
            <person name="Patwardhan R.P."/>
            <person name="Burton J.N."/>
            <person name="Adey A."/>
            <person name="Kumar A."/>
            <person name="Qiu R."/>
            <person name="Shendure J."/>
            <person name="Hall B."/>
        </authorList>
    </citation>
    <scope>NUCLEOTIDE SEQUENCE</scope>
    <source>
        <strain evidence="2">RSF 1966-606</strain>
    </source>
</reference>
<feature type="non-terminal residue" evidence="2">
    <location>
        <position position="1"/>
    </location>
</feature>
<accession>A0A6A4KF54</accession>
<feature type="domain" description="BRCT" evidence="1">
    <location>
        <begin position="56"/>
        <end position="168"/>
    </location>
</feature>
<dbReference type="SUPFAM" id="SSF52113">
    <property type="entry name" value="BRCT domain"/>
    <property type="match status" value="2"/>
</dbReference>
<dbReference type="InterPro" id="IPR059215">
    <property type="entry name" value="BRCT2_TopBP1-like"/>
</dbReference>
<dbReference type="InterPro" id="IPR036420">
    <property type="entry name" value="BRCT_dom_sf"/>
</dbReference>
<dbReference type="CDD" id="cd17731">
    <property type="entry name" value="BRCT_TopBP1_rpt2_like"/>
    <property type="match status" value="1"/>
</dbReference>
<dbReference type="OrthoDB" id="251770at2759"/>
<sequence>MGGSGGRVEAVNSKGCTRLFGDISLSSSFRSLPSLESMWSPASTSSVLSETAMAVQSTGPFSGLVICVTGLITQSFATIDVCFITPFAEARKQVKDATEGLGGQYSPDLHPQCTHLVVQLSFYILILFTLFEHALKHGLRNGLVVVILGWFVDCIRRNVRLSESIYSIKSIGENVVMQEHARQSDMAIPFPEKESNRSVGSTLSGLSFYIDTDISPELQRKVVEAAAVEGASFVDQWFVGCNVSHVVCEGPSVQKYIGHSSYLVTPVWVMKTAREKVSIENLCFVCCEKTELIFRNQFLTILFPVDRFGEIGPFSKTFASDTGFTCLQVLDHIHAIYQVCGDVYFCPLKWICK</sequence>
<dbReference type="PANTHER" id="PTHR47576">
    <property type="entry name" value="BRCT DOMAIN DNA REPAIR PROTEIN-RELATED"/>
    <property type="match status" value="1"/>
</dbReference>
<gene>
    <name evidence="2" type="ORF">C3L33_22936</name>
</gene>
<proteinExistence type="predicted"/>
<name>A0A6A4KF54_9ERIC</name>
<dbReference type="EMBL" id="QEFC01004448">
    <property type="protein sequence ID" value="KAE9445165.1"/>
    <property type="molecule type" value="Genomic_DNA"/>
</dbReference>
<evidence type="ECO:0000259" key="1">
    <source>
        <dbReference type="PROSITE" id="PS50172"/>
    </source>
</evidence>
<dbReference type="AlphaFoldDB" id="A0A6A4KF54"/>
<dbReference type="Pfam" id="PF00533">
    <property type="entry name" value="BRCT"/>
    <property type="match status" value="1"/>
</dbReference>